<proteinExistence type="predicted"/>
<sequence>MYREEKPRRRNSVWTPPVCPLPLPPRDPSALPVPATSQNSCARWVPPALLMVSPTIKAVVDALWAVWSIGASIYDYINTGDMEERVHALERLIVLHECAIGLLSAGVCVLFTYVLFRNI</sequence>
<evidence type="ECO:0000313" key="2">
    <source>
        <dbReference type="EMBL" id="CAL1601609.1"/>
    </source>
</evidence>
<accession>A0AAV2LM54</accession>
<reference evidence="2 3" key="1">
    <citation type="submission" date="2024-04" db="EMBL/GenBank/DDBJ databases">
        <authorList>
            <person name="Waldvogel A.-M."/>
            <person name="Schoenle A."/>
        </authorList>
    </citation>
    <scope>NUCLEOTIDE SEQUENCE [LARGE SCALE GENOMIC DNA]</scope>
</reference>
<protein>
    <submittedName>
        <fullName evidence="2">Uncharacterized protein</fullName>
    </submittedName>
</protein>
<keyword evidence="3" id="KW-1185">Reference proteome</keyword>
<name>A0AAV2LM54_KNICA</name>
<keyword evidence="1" id="KW-1133">Transmembrane helix</keyword>
<organism evidence="2 3">
    <name type="scientific">Knipowitschia caucasica</name>
    <name type="common">Caucasian dwarf goby</name>
    <name type="synonym">Pomatoschistus caucasicus</name>
    <dbReference type="NCBI Taxonomy" id="637954"/>
    <lineage>
        <taxon>Eukaryota</taxon>
        <taxon>Metazoa</taxon>
        <taxon>Chordata</taxon>
        <taxon>Craniata</taxon>
        <taxon>Vertebrata</taxon>
        <taxon>Euteleostomi</taxon>
        <taxon>Actinopterygii</taxon>
        <taxon>Neopterygii</taxon>
        <taxon>Teleostei</taxon>
        <taxon>Neoteleostei</taxon>
        <taxon>Acanthomorphata</taxon>
        <taxon>Gobiaria</taxon>
        <taxon>Gobiiformes</taxon>
        <taxon>Gobioidei</taxon>
        <taxon>Gobiidae</taxon>
        <taxon>Gobiinae</taxon>
        <taxon>Knipowitschia</taxon>
    </lineage>
</organism>
<dbReference type="Proteomes" id="UP001497482">
    <property type="component" value="Chromosome 3"/>
</dbReference>
<gene>
    <name evidence="2" type="ORF">KC01_LOCUS29537</name>
</gene>
<evidence type="ECO:0000256" key="1">
    <source>
        <dbReference type="SAM" id="Phobius"/>
    </source>
</evidence>
<keyword evidence="1" id="KW-0812">Transmembrane</keyword>
<keyword evidence="1" id="KW-0472">Membrane</keyword>
<dbReference type="EMBL" id="OZ035825">
    <property type="protein sequence ID" value="CAL1601609.1"/>
    <property type="molecule type" value="Genomic_DNA"/>
</dbReference>
<feature type="transmembrane region" description="Helical" evidence="1">
    <location>
        <begin position="92"/>
        <end position="116"/>
    </location>
</feature>
<dbReference type="AlphaFoldDB" id="A0AAV2LM54"/>
<evidence type="ECO:0000313" key="3">
    <source>
        <dbReference type="Proteomes" id="UP001497482"/>
    </source>
</evidence>